<comment type="caution">
    <text evidence="5">The sequence shown here is derived from an EMBL/GenBank/DDBJ whole genome shotgun (WGS) entry which is preliminary data.</text>
</comment>
<evidence type="ECO:0000259" key="4">
    <source>
        <dbReference type="PROSITE" id="PS51473"/>
    </source>
</evidence>
<feature type="signal peptide" evidence="3">
    <location>
        <begin position="1"/>
        <end position="24"/>
    </location>
</feature>
<evidence type="ECO:0000256" key="2">
    <source>
        <dbReference type="ARBA" id="ARBA00022737"/>
    </source>
</evidence>
<feature type="chain" id="PRO_5041908227" description="Gnk2-homologous domain-containing protein" evidence="3">
    <location>
        <begin position="25"/>
        <end position="284"/>
    </location>
</feature>
<dbReference type="EMBL" id="JAMRDG010000002">
    <property type="protein sequence ID" value="KAJ3687366.1"/>
    <property type="molecule type" value="Genomic_DNA"/>
</dbReference>
<dbReference type="AlphaFoldDB" id="A0AAD5Z5Q2"/>
<proteinExistence type="predicted"/>
<organism evidence="5 6">
    <name type="scientific">Rhynchospora tenuis</name>
    <dbReference type="NCBI Taxonomy" id="198213"/>
    <lineage>
        <taxon>Eukaryota</taxon>
        <taxon>Viridiplantae</taxon>
        <taxon>Streptophyta</taxon>
        <taxon>Embryophyta</taxon>
        <taxon>Tracheophyta</taxon>
        <taxon>Spermatophyta</taxon>
        <taxon>Magnoliopsida</taxon>
        <taxon>Liliopsida</taxon>
        <taxon>Poales</taxon>
        <taxon>Cyperaceae</taxon>
        <taxon>Cyperoideae</taxon>
        <taxon>Rhynchosporeae</taxon>
        <taxon>Rhynchospora</taxon>
    </lineage>
</organism>
<reference evidence="5 6" key="1">
    <citation type="journal article" date="2022" name="Cell">
        <title>Repeat-based holocentromeres influence genome architecture and karyotype evolution.</title>
        <authorList>
            <person name="Hofstatter P.G."/>
            <person name="Thangavel G."/>
            <person name="Lux T."/>
            <person name="Neumann P."/>
            <person name="Vondrak T."/>
            <person name="Novak P."/>
            <person name="Zhang M."/>
            <person name="Costa L."/>
            <person name="Castellani M."/>
            <person name="Scott A."/>
            <person name="Toegelov H."/>
            <person name="Fuchs J."/>
            <person name="Mata-Sucre Y."/>
            <person name="Dias Y."/>
            <person name="Vanzela A.L.L."/>
            <person name="Huettel B."/>
            <person name="Almeida C.C.S."/>
            <person name="Simkova H."/>
            <person name="Souza G."/>
            <person name="Pedrosa-Harand A."/>
            <person name="Macas J."/>
            <person name="Mayer K.F.X."/>
            <person name="Houben A."/>
            <person name="Marques A."/>
        </authorList>
    </citation>
    <scope>NUCLEOTIDE SEQUENCE [LARGE SCALE GENOMIC DNA]</scope>
    <source>
        <strain evidence="5">RhyTen1mFocal</strain>
    </source>
</reference>
<dbReference type="InterPro" id="IPR038408">
    <property type="entry name" value="GNK2_sf"/>
</dbReference>
<dbReference type="InterPro" id="IPR002902">
    <property type="entry name" value="GNK2"/>
</dbReference>
<dbReference type="PANTHER" id="PTHR32099">
    <property type="entry name" value="CYSTEINE-RICH REPEAT SECRETORY PROTEIN"/>
    <property type="match status" value="1"/>
</dbReference>
<sequence>MQIYCYVLLLTSQILLCNLLDCSGTIPGPFVSSCYNPNYTTGSTFDANLQHFLTDLPLKTLQNNYFYNATYGKAPDQVYGLSMCYADASSTACRSCLLEASTGIEAAGCAFKKTAVVWYDACMIRFSNEAFNASNSIGLEGCMAKVPDREPESLPQPNKFNDTLRQLVDGLSTKASRSPMRLAAGKMNYTSTKNIYVLVQCVRLFRSDECRMCIHDLTEFGVEACVQKNSVSGDETLTTVSCYVRFALRPFYVISEAHAPWRTDNIQNTGMYMHPSLSLLSKSQ</sequence>
<feature type="domain" description="Gnk2-homologous" evidence="4">
    <location>
        <begin position="27"/>
        <end position="131"/>
    </location>
</feature>
<feature type="domain" description="Gnk2-homologous" evidence="4">
    <location>
        <begin position="142"/>
        <end position="251"/>
    </location>
</feature>
<dbReference type="Proteomes" id="UP001210211">
    <property type="component" value="Unassembled WGS sequence"/>
</dbReference>
<protein>
    <recommendedName>
        <fullName evidence="4">Gnk2-homologous domain-containing protein</fullName>
    </recommendedName>
</protein>
<name>A0AAD5Z5Q2_9POAL</name>
<evidence type="ECO:0000256" key="3">
    <source>
        <dbReference type="SAM" id="SignalP"/>
    </source>
</evidence>
<dbReference type="PROSITE" id="PS51473">
    <property type="entry name" value="GNK2"/>
    <property type="match status" value="2"/>
</dbReference>
<keyword evidence="1 3" id="KW-0732">Signal</keyword>
<dbReference type="PANTHER" id="PTHR32099:SF102">
    <property type="entry name" value="OS12G0608700 PROTEIN"/>
    <property type="match status" value="1"/>
</dbReference>
<dbReference type="Pfam" id="PF01657">
    <property type="entry name" value="Stress-antifung"/>
    <property type="match status" value="2"/>
</dbReference>
<evidence type="ECO:0000313" key="5">
    <source>
        <dbReference type="EMBL" id="KAJ3687366.1"/>
    </source>
</evidence>
<evidence type="ECO:0000313" key="6">
    <source>
        <dbReference type="Proteomes" id="UP001210211"/>
    </source>
</evidence>
<dbReference type="CDD" id="cd23509">
    <property type="entry name" value="Gnk2-like"/>
    <property type="match status" value="1"/>
</dbReference>
<accession>A0AAD5Z5Q2</accession>
<keyword evidence="6" id="KW-1185">Reference proteome</keyword>
<evidence type="ECO:0000256" key="1">
    <source>
        <dbReference type="ARBA" id="ARBA00022729"/>
    </source>
</evidence>
<gene>
    <name evidence="5" type="ORF">LUZ61_016530</name>
</gene>
<keyword evidence="2" id="KW-0677">Repeat</keyword>
<dbReference type="Gene3D" id="3.30.430.20">
    <property type="entry name" value="Gnk2 domain, C-X8-C-X2-C motif"/>
    <property type="match status" value="2"/>
</dbReference>